<accession>A0A0W8FXL2</accession>
<protein>
    <recommendedName>
        <fullName evidence="3">Cell surface protein SprA</fullName>
    </recommendedName>
</protein>
<name>A0A0W8FXL2_9ZZZZ</name>
<proteinExistence type="predicted"/>
<dbReference type="AlphaFoldDB" id="A0A0W8FXL2"/>
<sequence length="524" mass="58597">MNYSASYSWNNNFTQPVIGRSASWGNRIGAGLNLRWKALWEPLFKETPTTTQTRQPTGRAKDSDGRGRGAIGSETGTDRDVDKEIQGTDKPKEETQTVEDEDDDSPSTISKAFSIMKAALKYVLVDYDQIRVNFSQNNSLANTGIAGGGTGFNNFWGFDQSYFRGPTRAYMLGFSYDVGPRAPNGNLSDNFSQKNSLDFSTSRPLWDGATLDLKWNVGWGINKTTSIETDDFGNITITNLNSSGTIDRSFLSIPDFLFFNFFDNNIQKVASLYNPELPNRSENLSKAFLEGFETVPWLSNIPLLKDFVKYIPRPNWSITWTGLEKLPLFKEFAQRVQFKHAYSSKYTEGWKIDPDGNKQIQTQKISYGFAPLAGLSLTFEKVLDGNLTGSVQYNTTSNYDLGTTTRNITEGFSKDISFTASFSKSGFEIPLFGLSLKNDLEVSLSYTTSENSTVIYEMDNFNEEGTPQDGTTRTSIEPRIKYVMSSRVTVTLFYKRTSIEPKGAARIPPTTTNEAGLEVHISIQ</sequence>
<feature type="compositionally biased region" description="Acidic residues" evidence="1">
    <location>
        <begin position="96"/>
        <end position="105"/>
    </location>
</feature>
<feature type="compositionally biased region" description="Basic and acidic residues" evidence="1">
    <location>
        <begin position="76"/>
        <end position="95"/>
    </location>
</feature>
<feature type="compositionally biased region" description="Low complexity" evidence="1">
    <location>
        <begin position="47"/>
        <end position="57"/>
    </location>
</feature>
<gene>
    <name evidence="2" type="ORF">ASZ90_004668</name>
</gene>
<comment type="caution">
    <text evidence="2">The sequence shown here is derived from an EMBL/GenBank/DDBJ whole genome shotgun (WGS) entry which is preliminary data.</text>
</comment>
<dbReference type="EMBL" id="LNQE01000670">
    <property type="protein sequence ID" value="KUG25506.1"/>
    <property type="molecule type" value="Genomic_DNA"/>
</dbReference>
<feature type="region of interest" description="Disordered" evidence="1">
    <location>
        <begin position="45"/>
        <end position="107"/>
    </location>
</feature>
<evidence type="ECO:0008006" key="3">
    <source>
        <dbReference type="Google" id="ProtNLM"/>
    </source>
</evidence>
<reference evidence="2" key="1">
    <citation type="journal article" date="2015" name="Proc. Natl. Acad. Sci. U.S.A.">
        <title>Networks of energetic and metabolic interactions define dynamics in microbial communities.</title>
        <authorList>
            <person name="Embree M."/>
            <person name="Liu J.K."/>
            <person name="Al-Bassam M.M."/>
            <person name="Zengler K."/>
        </authorList>
    </citation>
    <scope>NUCLEOTIDE SEQUENCE</scope>
</reference>
<organism evidence="2">
    <name type="scientific">hydrocarbon metagenome</name>
    <dbReference type="NCBI Taxonomy" id="938273"/>
    <lineage>
        <taxon>unclassified sequences</taxon>
        <taxon>metagenomes</taxon>
        <taxon>ecological metagenomes</taxon>
    </lineage>
</organism>
<evidence type="ECO:0000256" key="1">
    <source>
        <dbReference type="SAM" id="MobiDB-lite"/>
    </source>
</evidence>
<evidence type="ECO:0000313" key="2">
    <source>
        <dbReference type="EMBL" id="KUG25506.1"/>
    </source>
</evidence>